<evidence type="ECO:0000313" key="5">
    <source>
        <dbReference type="EMBL" id="KDP33136.1"/>
    </source>
</evidence>
<dbReference type="Proteomes" id="UP000027138">
    <property type="component" value="Unassembled WGS sequence"/>
</dbReference>
<dbReference type="SMART" id="SM00108">
    <property type="entry name" value="B_lectin"/>
    <property type="match status" value="1"/>
</dbReference>
<evidence type="ECO:0000256" key="2">
    <source>
        <dbReference type="ARBA" id="ARBA00023157"/>
    </source>
</evidence>
<feature type="domain" description="Bulb-type lectin" evidence="4">
    <location>
        <begin position="1"/>
        <end position="114"/>
    </location>
</feature>
<proteinExistence type="predicted"/>
<dbReference type="STRING" id="180498.A0A067KA73"/>
<dbReference type="SUPFAM" id="SSF51110">
    <property type="entry name" value="alpha-D-mannose-specific plant lectins"/>
    <property type="match status" value="1"/>
</dbReference>
<protein>
    <recommendedName>
        <fullName evidence="4">Bulb-type lectin domain-containing protein</fullName>
    </recommendedName>
</protein>
<evidence type="ECO:0000256" key="3">
    <source>
        <dbReference type="ARBA" id="ARBA00023180"/>
    </source>
</evidence>
<dbReference type="EMBL" id="KK914557">
    <property type="protein sequence ID" value="KDP33136.1"/>
    <property type="molecule type" value="Genomic_DNA"/>
</dbReference>
<keyword evidence="6" id="KW-1185">Reference proteome</keyword>
<dbReference type="AlphaFoldDB" id="A0A067KA73"/>
<gene>
    <name evidence="5" type="ORF">JCGZ_13528</name>
</gene>
<evidence type="ECO:0000259" key="4">
    <source>
        <dbReference type="PROSITE" id="PS50927"/>
    </source>
</evidence>
<dbReference type="PROSITE" id="PS50927">
    <property type="entry name" value="BULB_LECTIN"/>
    <property type="match status" value="1"/>
</dbReference>
<sequence>MLNFSDQLVSTNGLYALRFSGKYLAINCTYVNTEGGDLSDHAVWLANRDKPIAEKSSYLTVDDAGKLIIKHPDGQIELYSGPFASPENLTAELEDNGNFVLKANSGGQTQILWESFDNPTDTLLPGMKLGFNSKKNKNWSLTSWLGEETPTLGAFTMEWDYIKREIIVKRRGVIFWTSGTLTSDESFANIPFPDPYNHNYRFDIVSNGEEESVSYRLYFIEFTPVERRNISRWFLDYDGSIRDAGRPTILSSATCDGYITKYGCVKWELPNCRNDGSKFELRISNYHSDDVAYDENQSLSFSDCKDLCWKDCNCTGIRNHVLTGCSFYRGPFDFTGLTGNEPQFYAIIPGPPRPPLNEVWKWIVIALAIVVFAA</sequence>
<dbReference type="InterPro" id="IPR001480">
    <property type="entry name" value="Bulb-type_lectin_dom"/>
</dbReference>
<dbReference type="InterPro" id="IPR036426">
    <property type="entry name" value="Bulb-type_lectin_dom_sf"/>
</dbReference>
<organism evidence="5 6">
    <name type="scientific">Jatropha curcas</name>
    <name type="common">Barbados nut</name>
    <dbReference type="NCBI Taxonomy" id="180498"/>
    <lineage>
        <taxon>Eukaryota</taxon>
        <taxon>Viridiplantae</taxon>
        <taxon>Streptophyta</taxon>
        <taxon>Embryophyta</taxon>
        <taxon>Tracheophyta</taxon>
        <taxon>Spermatophyta</taxon>
        <taxon>Magnoliopsida</taxon>
        <taxon>eudicotyledons</taxon>
        <taxon>Gunneridae</taxon>
        <taxon>Pentapetalae</taxon>
        <taxon>rosids</taxon>
        <taxon>fabids</taxon>
        <taxon>Malpighiales</taxon>
        <taxon>Euphorbiaceae</taxon>
        <taxon>Crotonoideae</taxon>
        <taxon>Jatropheae</taxon>
        <taxon>Jatropha</taxon>
    </lineage>
</organism>
<evidence type="ECO:0000313" key="6">
    <source>
        <dbReference type="Proteomes" id="UP000027138"/>
    </source>
</evidence>
<dbReference type="Pfam" id="PF01453">
    <property type="entry name" value="B_lectin"/>
    <property type="match status" value="1"/>
</dbReference>
<evidence type="ECO:0000256" key="1">
    <source>
        <dbReference type="ARBA" id="ARBA00022729"/>
    </source>
</evidence>
<dbReference type="PANTHER" id="PTHR32444:SF128">
    <property type="entry name" value="CURCULIN-LIKE (MANNOSE-BINDING) LECTIN FAMILY PROTEIN"/>
    <property type="match status" value="1"/>
</dbReference>
<name>A0A067KA73_JATCU</name>
<keyword evidence="3" id="KW-0325">Glycoprotein</keyword>
<accession>A0A067KA73</accession>
<dbReference type="OrthoDB" id="850273at2759"/>
<reference evidence="5 6" key="1">
    <citation type="journal article" date="2014" name="PLoS ONE">
        <title>Global Analysis of Gene Expression Profiles in Physic Nut (Jatropha curcas L.) Seedlings Exposed to Salt Stress.</title>
        <authorList>
            <person name="Zhang L."/>
            <person name="Zhang C."/>
            <person name="Wu P."/>
            <person name="Chen Y."/>
            <person name="Li M."/>
            <person name="Jiang H."/>
            <person name="Wu G."/>
        </authorList>
    </citation>
    <scope>NUCLEOTIDE SEQUENCE [LARGE SCALE GENOMIC DNA]</scope>
    <source>
        <strain evidence="6">cv. GZQX0401</strain>
        <tissue evidence="5">Young leaves</tissue>
    </source>
</reference>
<keyword evidence="2" id="KW-1015">Disulfide bond</keyword>
<keyword evidence="1" id="KW-0732">Signal</keyword>
<dbReference type="Gene3D" id="2.90.10.10">
    <property type="entry name" value="Bulb-type lectin domain"/>
    <property type="match status" value="1"/>
</dbReference>
<dbReference type="PANTHER" id="PTHR32444">
    <property type="entry name" value="BULB-TYPE LECTIN DOMAIN-CONTAINING PROTEIN"/>
    <property type="match status" value="1"/>
</dbReference>